<organism evidence="1">
    <name type="scientific">bioreactor metagenome</name>
    <dbReference type="NCBI Taxonomy" id="1076179"/>
    <lineage>
        <taxon>unclassified sequences</taxon>
        <taxon>metagenomes</taxon>
        <taxon>ecological metagenomes</taxon>
    </lineage>
</organism>
<gene>
    <name evidence="1" type="ORF">SDC9_165793</name>
</gene>
<comment type="caution">
    <text evidence="1">The sequence shown here is derived from an EMBL/GenBank/DDBJ whole genome shotgun (WGS) entry which is preliminary data.</text>
</comment>
<accession>A0A645G2T9</accession>
<sequence>MQVGSEEWLDISWDVGDSRYLYMVEGEYENGIFIGTYDFNLTVIEETWAIQISLQKPSGKLTIQAEGEGPLDGIVFNNGVISL</sequence>
<dbReference type="EMBL" id="VSSQ01065760">
    <property type="protein sequence ID" value="MPN18433.1"/>
    <property type="molecule type" value="Genomic_DNA"/>
</dbReference>
<protein>
    <submittedName>
        <fullName evidence="1">Uncharacterized protein</fullName>
    </submittedName>
</protein>
<name>A0A645G2T9_9ZZZZ</name>
<dbReference type="AlphaFoldDB" id="A0A645G2T9"/>
<reference evidence="1" key="1">
    <citation type="submission" date="2019-08" db="EMBL/GenBank/DDBJ databases">
        <authorList>
            <person name="Kucharzyk K."/>
            <person name="Murdoch R.W."/>
            <person name="Higgins S."/>
            <person name="Loffler F."/>
        </authorList>
    </citation>
    <scope>NUCLEOTIDE SEQUENCE</scope>
</reference>
<proteinExistence type="predicted"/>
<evidence type="ECO:0000313" key="1">
    <source>
        <dbReference type="EMBL" id="MPN18433.1"/>
    </source>
</evidence>